<gene>
    <name evidence="1" type="ORF">H5410_030876</name>
</gene>
<keyword evidence="2" id="KW-1185">Reference proteome</keyword>
<dbReference type="GO" id="GO:0003676">
    <property type="term" value="F:nucleic acid binding"/>
    <property type="evidence" value="ECO:0007669"/>
    <property type="project" value="InterPro"/>
</dbReference>
<dbReference type="Proteomes" id="UP000824120">
    <property type="component" value="Chromosome 6"/>
</dbReference>
<evidence type="ECO:0000313" key="2">
    <source>
        <dbReference type="Proteomes" id="UP000824120"/>
    </source>
</evidence>
<protein>
    <submittedName>
        <fullName evidence="1">Uncharacterized protein</fullName>
    </submittedName>
</protein>
<dbReference type="InterPro" id="IPR035979">
    <property type="entry name" value="RBD_domain_sf"/>
</dbReference>
<comment type="caution">
    <text evidence="1">The sequence shown here is derived from an EMBL/GenBank/DDBJ whole genome shotgun (WGS) entry which is preliminary data.</text>
</comment>
<organism evidence="1 2">
    <name type="scientific">Solanum commersonii</name>
    <name type="common">Commerson's wild potato</name>
    <name type="synonym">Commerson's nightshade</name>
    <dbReference type="NCBI Taxonomy" id="4109"/>
    <lineage>
        <taxon>Eukaryota</taxon>
        <taxon>Viridiplantae</taxon>
        <taxon>Streptophyta</taxon>
        <taxon>Embryophyta</taxon>
        <taxon>Tracheophyta</taxon>
        <taxon>Spermatophyta</taxon>
        <taxon>Magnoliopsida</taxon>
        <taxon>eudicotyledons</taxon>
        <taxon>Gunneridae</taxon>
        <taxon>Pentapetalae</taxon>
        <taxon>asterids</taxon>
        <taxon>lamiids</taxon>
        <taxon>Solanales</taxon>
        <taxon>Solanaceae</taxon>
        <taxon>Solanoideae</taxon>
        <taxon>Solaneae</taxon>
        <taxon>Solanum</taxon>
    </lineage>
</organism>
<name>A0A9J5YGU2_SOLCO</name>
<dbReference type="SUPFAM" id="SSF54928">
    <property type="entry name" value="RNA-binding domain, RBD"/>
    <property type="match status" value="1"/>
</dbReference>
<dbReference type="EMBL" id="JACXVP010000006">
    <property type="protein sequence ID" value="KAG5599506.1"/>
    <property type="molecule type" value="Genomic_DNA"/>
</dbReference>
<dbReference type="Gene3D" id="3.30.70.330">
    <property type="match status" value="1"/>
</dbReference>
<dbReference type="OrthoDB" id="1302273at2759"/>
<sequence>MPSKSFPTRYPPSVYVYNNMIHKVMILLGEINGIETFYDKNFSLVEFRRVEEAQCAKEGLHGQLFNYSRITIEFLSNSTNTNHGPLLPYACFTLLLHDKKITVMQEFLLDNTILAMTIYGVALSPRMKHLCVVSTSLAQTRLDKLTNHYSNVVGRFKIVFLYIDTINDFASYVVFLRYLSSRDCVGVAKLYD</sequence>
<reference evidence="1 2" key="1">
    <citation type="submission" date="2020-09" db="EMBL/GenBank/DDBJ databases">
        <title>De no assembly of potato wild relative species, Solanum commersonii.</title>
        <authorList>
            <person name="Cho K."/>
        </authorList>
    </citation>
    <scope>NUCLEOTIDE SEQUENCE [LARGE SCALE GENOMIC DNA]</scope>
    <source>
        <strain evidence="1">LZ3.2</strain>
        <tissue evidence="1">Leaf</tissue>
    </source>
</reference>
<accession>A0A9J5YGU2</accession>
<proteinExistence type="predicted"/>
<dbReference type="InterPro" id="IPR012677">
    <property type="entry name" value="Nucleotide-bd_a/b_plait_sf"/>
</dbReference>
<evidence type="ECO:0000313" key="1">
    <source>
        <dbReference type="EMBL" id="KAG5599506.1"/>
    </source>
</evidence>
<dbReference type="AlphaFoldDB" id="A0A9J5YGU2"/>